<protein>
    <recommendedName>
        <fullName evidence="10">Amino acid transporter transmembrane domain-containing protein</fullName>
    </recommendedName>
</protein>
<feature type="compositionally biased region" description="Polar residues" evidence="8">
    <location>
        <begin position="42"/>
        <end position="53"/>
    </location>
</feature>
<evidence type="ECO:0000256" key="7">
    <source>
        <dbReference type="ARBA" id="ARBA00023136"/>
    </source>
</evidence>
<feature type="region of interest" description="Disordered" evidence="8">
    <location>
        <begin position="1"/>
        <end position="72"/>
    </location>
</feature>
<comment type="subcellular location">
    <subcellularLocation>
        <location evidence="1">Membrane</location>
        <topology evidence="1">Multi-pass membrane protein</topology>
    </subcellularLocation>
</comment>
<keyword evidence="7 9" id="KW-0472">Membrane</keyword>
<feature type="transmembrane region" description="Helical" evidence="9">
    <location>
        <begin position="372"/>
        <end position="391"/>
    </location>
</feature>
<evidence type="ECO:0000313" key="12">
    <source>
        <dbReference type="Proteomes" id="UP000593566"/>
    </source>
</evidence>
<sequence length="669" mass="73451">MLGPKAKNPFNWEDYERGRSSSVGSEGSLGSHVQFDAPSPTPTSGRLNISQRNGGDRESDGDYVRRRRSSLSMRINTLAQVGGVNSLENFARSWSRAAGFVEIPPRRPSFVIEERRDDDLERSRRSDVQPSSGEARSLLRQQLEREGTSSEAVLDEAPTPHREDEEAPPQLEVAKSTPDGAGDILDRAPHLASPFASSYGGVYGSLSSRANASSLRHAGELYHEQQVKGRQEPDMEQEPLLVQVIEQKDGKRIQVVVGRSTLPQTVFNSVNVLIGVGLLSLPLGLKYSGWLVGMIFLLLAAIITRYTAGVLAKCLDVNTSLKGFADIAYQAFGERARVATAFLFTIELLAACVALAVLFADSLDALVPGWGLIEWKLLCGLILIPLCFVPLRYLSVTSVLGIISCIGIVILIFVDGALKAHSPGSLRDPALTSLFPQRWSTLPLSFGLLMSPWGGHSVFPNIYRDMRHPLKYTRAINYTYFFTYLLDALIAVAGFLMFGQKVHDEVTSNVLMSKGYPHAISVCIVVFIAIIPLTKIPLNARPIYNIIEKLVGLDPQEMPRASGLLGLSGYTRGFLKFAIRVFTIAVIILIAILVPSFDTIMALMGSAMAFSICIILPLAFHLKLFGKDLGKKEKVLNWFLIVVCSVMAVIGTVWVFLPKQMRERMDGIT</sequence>
<evidence type="ECO:0000256" key="4">
    <source>
        <dbReference type="ARBA" id="ARBA00022692"/>
    </source>
</evidence>
<dbReference type="PANTHER" id="PTHR22950">
    <property type="entry name" value="AMINO ACID TRANSPORTER"/>
    <property type="match status" value="1"/>
</dbReference>
<keyword evidence="12" id="KW-1185">Reference proteome</keyword>
<feature type="transmembrane region" description="Helical" evidence="9">
    <location>
        <begin position="519"/>
        <end position="538"/>
    </location>
</feature>
<name>A0A8H6CHM7_9LECA</name>
<comment type="caution">
    <text evidence="11">The sequence shown here is derived from an EMBL/GenBank/DDBJ whole genome shotgun (WGS) entry which is preliminary data.</text>
</comment>
<evidence type="ECO:0000256" key="6">
    <source>
        <dbReference type="ARBA" id="ARBA00022989"/>
    </source>
</evidence>
<feature type="transmembrane region" description="Helical" evidence="9">
    <location>
        <begin position="636"/>
        <end position="657"/>
    </location>
</feature>
<feature type="compositionally biased region" description="Basic and acidic residues" evidence="8">
    <location>
        <begin position="54"/>
        <end position="64"/>
    </location>
</feature>
<organism evidence="11 12">
    <name type="scientific">Letharia lupina</name>
    <dbReference type="NCBI Taxonomy" id="560253"/>
    <lineage>
        <taxon>Eukaryota</taxon>
        <taxon>Fungi</taxon>
        <taxon>Dikarya</taxon>
        <taxon>Ascomycota</taxon>
        <taxon>Pezizomycotina</taxon>
        <taxon>Lecanoromycetes</taxon>
        <taxon>OSLEUM clade</taxon>
        <taxon>Lecanoromycetidae</taxon>
        <taxon>Lecanorales</taxon>
        <taxon>Lecanorineae</taxon>
        <taxon>Parmeliaceae</taxon>
        <taxon>Letharia</taxon>
    </lineage>
</organism>
<evidence type="ECO:0000256" key="1">
    <source>
        <dbReference type="ARBA" id="ARBA00004141"/>
    </source>
</evidence>
<dbReference type="GO" id="GO:0015179">
    <property type="term" value="F:L-amino acid transmembrane transporter activity"/>
    <property type="evidence" value="ECO:0007669"/>
    <property type="project" value="TreeGrafter"/>
</dbReference>
<evidence type="ECO:0000259" key="10">
    <source>
        <dbReference type="Pfam" id="PF01490"/>
    </source>
</evidence>
<feature type="transmembrane region" description="Helical" evidence="9">
    <location>
        <begin position="577"/>
        <end position="594"/>
    </location>
</feature>
<dbReference type="InterPro" id="IPR013057">
    <property type="entry name" value="AA_transpt_TM"/>
</dbReference>
<feature type="domain" description="Amino acid transporter transmembrane" evidence="10">
    <location>
        <begin position="259"/>
        <end position="655"/>
    </location>
</feature>
<feature type="transmembrane region" description="Helical" evidence="9">
    <location>
        <begin position="291"/>
        <end position="315"/>
    </location>
</feature>
<dbReference type="Proteomes" id="UP000593566">
    <property type="component" value="Unassembled WGS sequence"/>
</dbReference>
<dbReference type="AlphaFoldDB" id="A0A8H6CHM7"/>
<evidence type="ECO:0000256" key="5">
    <source>
        <dbReference type="ARBA" id="ARBA00022970"/>
    </source>
</evidence>
<feature type="transmembrane region" description="Helical" evidence="9">
    <location>
        <begin position="480"/>
        <end position="499"/>
    </location>
</feature>
<dbReference type="PANTHER" id="PTHR22950:SF692">
    <property type="entry name" value="TRANSMEMBRANE AMINO ACID TRANSPORTER FAMILY PROTEIN"/>
    <property type="match status" value="1"/>
</dbReference>
<evidence type="ECO:0000256" key="8">
    <source>
        <dbReference type="SAM" id="MobiDB-lite"/>
    </source>
</evidence>
<dbReference type="RefSeq" id="XP_037152598.1">
    <property type="nucleotide sequence ID" value="XM_037291163.1"/>
</dbReference>
<feature type="transmembrane region" description="Helical" evidence="9">
    <location>
        <begin position="398"/>
        <end position="418"/>
    </location>
</feature>
<evidence type="ECO:0000256" key="3">
    <source>
        <dbReference type="ARBA" id="ARBA00022448"/>
    </source>
</evidence>
<keyword evidence="3" id="KW-0813">Transport</keyword>
<feature type="transmembrane region" description="Helical" evidence="9">
    <location>
        <begin position="336"/>
        <end position="360"/>
    </location>
</feature>
<keyword evidence="5" id="KW-0029">Amino-acid transport</keyword>
<evidence type="ECO:0000313" key="11">
    <source>
        <dbReference type="EMBL" id="KAF6223381.1"/>
    </source>
</evidence>
<proteinExistence type="inferred from homology"/>
<keyword evidence="6 9" id="KW-1133">Transmembrane helix</keyword>
<feature type="compositionally biased region" description="Low complexity" evidence="8">
    <location>
        <begin position="20"/>
        <end position="31"/>
    </location>
</feature>
<keyword evidence="4 9" id="KW-0812">Transmembrane</keyword>
<evidence type="ECO:0000256" key="9">
    <source>
        <dbReference type="SAM" id="Phobius"/>
    </source>
</evidence>
<feature type="transmembrane region" description="Helical" evidence="9">
    <location>
        <begin position="600"/>
        <end position="624"/>
    </location>
</feature>
<dbReference type="GeneID" id="59328642"/>
<gene>
    <name evidence="11" type="ORF">HO133_000223</name>
</gene>
<accession>A0A8H6CHM7</accession>
<dbReference type="EMBL" id="JACCJB010000010">
    <property type="protein sequence ID" value="KAF6223381.1"/>
    <property type="molecule type" value="Genomic_DNA"/>
</dbReference>
<evidence type="ECO:0000256" key="2">
    <source>
        <dbReference type="ARBA" id="ARBA00008066"/>
    </source>
</evidence>
<comment type="similarity">
    <text evidence="2">Belongs to the amino acid/polyamine transporter 2 family.</text>
</comment>
<feature type="transmembrane region" description="Helical" evidence="9">
    <location>
        <begin position="438"/>
        <end position="459"/>
    </location>
</feature>
<dbReference type="Pfam" id="PF01490">
    <property type="entry name" value="Aa_trans"/>
    <property type="match status" value="1"/>
</dbReference>
<dbReference type="GO" id="GO:0005774">
    <property type="term" value="C:vacuolar membrane"/>
    <property type="evidence" value="ECO:0007669"/>
    <property type="project" value="TreeGrafter"/>
</dbReference>
<feature type="compositionally biased region" description="Basic and acidic residues" evidence="8">
    <location>
        <begin position="112"/>
        <end position="127"/>
    </location>
</feature>
<feature type="region of interest" description="Disordered" evidence="8">
    <location>
        <begin position="112"/>
        <end position="187"/>
    </location>
</feature>
<reference evidence="11 12" key="1">
    <citation type="journal article" date="2020" name="Genomics">
        <title>Complete, high-quality genomes from long-read metagenomic sequencing of two wolf lichen thalli reveals enigmatic genome architecture.</title>
        <authorList>
            <person name="McKenzie S.K."/>
            <person name="Walston R.F."/>
            <person name="Allen J.L."/>
        </authorList>
    </citation>
    <scope>NUCLEOTIDE SEQUENCE [LARGE SCALE GENOMIC DNA]</scope>
    <source>
        <strain evidence="11">WasteWater1</strain>
    </source>
</reference>